<evidence type="ECO:0000256" key="6">
    <source>
        <dbReference type="ARBA" id="ARBA00022692"/>
    </source>
</evidence>
<keyword evidence="14" id="KW-1185">Reference proteome</keyword>
<keyword evidence="6" id="KW-0812">Transmembrane</keyword>
<keyword evidence="5" id="KW-0349">Heme</keyword>
<evidence type="ECO:0000256" key="9">
    <source>
        <dbReference type="ARBA" id="ARBA00023002"/>
    </source>
</evidence>
<gene>
    <name evidence="13" type="ORF">H0H81_002711</name>
</gene>
<evidence type="ECO:0000256" key="12">
    <source>
        <dbReference type="ARBA" id="ARBA00023136"/>
    </source>
</evidence>
<comment type="cofactor">
    <cofactor evidence="1">
        <name>heme</name>
        <dbReference type="ChEBI" id="CHEBI:30413"/>
    </cofactor>
</comment>
<protein>
    <recommendedName>
        <fullName evidence="15">Cytochrome P450</fullName>
    </recommendedName>
</protein>
<comment type="pathway">
    <text evidence="3">Secondary metabolite biosynthesis; terpenoid biosynthesis.</text>
</comment>
<proteinExistence type="inferred from homology"/>
<evidence type="ECO:0000256" key="10">
    <source>
        <dbReference type="ARBA" id="ARBA00023004"/>
    </source>
</evidence>
<dbReference type="GO" id="GO:0004497">
    <property type="term" value="F:monooxygenase activity"/>
    <property type="evidence" value="ECO:0007669"/>
    <property type="project" value="UniProtKB-KW"/>
</dbReference>
<dbReference type="InterPro" id="IPR001128">
    <property type="entry name" value="Cyt_P450"/>
</dbReference>
<comment type="similarity">
    <text evidence="4">Belongs to the cytochrome P450 family.</text>
</comment>
<dbReference type="Proteomes" id="UP000717328">
    <property type="component" value="Unassembled WGS sequence"/>
</dbReference>
<evidence type="ECO:0008006" key="15">
    <source>
        <dbReference type="Google" id="ProtNLM"/>
    </source>
</evidence>
<reference evidence="13" key="2">
    <citation type="submission" date="2021-10" db="EMBL/GenBank/DDBJ databases">
        <title>Phylogenomics reveals ancestral predisposition of the termite-cultivated fungus Termitomyces towards a domesticated lifestyle.</title>
        <authorList>
            <person name="Auxier B."/>
            <person name="Grum-Grzhimaylo A."/>
            <person name="Cardenas M.E."/>
            <person name="Lodge J.D."/>
            <person name="Laessoe T."/>
            <person name="Pedersen O."/>
            <person name="Smith M.E."/>
            <person name="Kuyper T.W."/>
            <person name="Franco-Molano E.A."/>
            <person name="Baroni T.J."/>
            <person name="Aanen D.K."/>
        </authorList>
    </citation>
    <scope>NUCLEOTIDE SEQUENCE</scope>
    <source>
        <strain evidence="13">D49</strain>
    </source>
</reference>
<evidence type="ECO:0000256" key="4">
    <source>
        <dbReference type="ARBA" id="ARBA00010617"/>
    </source>
</evidence>
<dbReference type="GO" id="GO:0005506">
    <property type="term" value="F:iron ion binding"/>
    <property type="evidence" value="ECO:0007669"/>
    <property type="project" value="InterPro"/>
</dbReference>
<evidence type="ECO:0000256" key="7">
    <source>
        <dbReference type="ARBA" id="ARBA00022723"/>
    </source>
</evidence>
<reference evidence="13" key="1">
    <citation type="submission" date="2021-02" db="EMBL/GenBank/DDBJ databases">
        <authorList>
            <person name="Nieuwenhuis M."/>
            <person name="Van De Peppel L.J.J."/>
        </authorList>
    </citation>
    <scope>NUCLEOTIDE SEQUENCE</scope>
    <source>
        <strain evidence="13">D49</strain>
    </source>
</reference>
<evidence type="ECO:0000256" key="11">
    <source>
        <dbReference type="ARBA" id="ARBA00023033"/>
    </source>
</evidence>
<dbReference type="Pfam" id="PF00067">
    <property type="entry name" value="p450"/>
    <property type="match status" value="1"/>
</dbReference>
<dbReference type="GO" id="GO:0016705">
    <property type="term" value="F:oxidoreductase activity, acting on paired donors, with incorporation or reduction of molecular oxygen"/>
    <property type="evidence" value="ECO:0007669"/>
    <property type="project" value="InterPro"/>
</dbReference>
<evidence type="ECO:0000256" key="3">
    <source>
        <dbReference type="ARBA" id="ARBA00004721"/>
    </source>
</evidence>
<keyword evidence="8" id="KW-1133">Transmembrane helix</keyword>
<keyword evidence="9" id="KW-0560">Oxidoreductase</keyword>
<name>A0A9P7GMV9_9AGAR</name>
<sequence length="199" mass="22543">MEQIDILQWMNRASLEMIGQSALGYSFDPLLDNSEPHPYSVAMRDYVPILSSLVFYREYILATLMKIGSPRFQRFVVDIIPWKKIHQLRDMVDAMHRTSVDIFEAKKKALEKGEGAFEARGGGKDIMSILSTTFTFAGTDTTSNGLSCILHLLSTRPRVQDRLRLEVTEAISAFGENISHDELVSLPFLDAVCRETLRL</sequence>
<dbReference type="EMBL" id="JABCKI010000081">
    <property type="protein sequence ID" value="KAG5653018.1"/>
    <property type="molecule type" value="Genomic_DNA"/>
</dbReference>
<accession>A0A9P7GMV9</accession>
<comment type="caution">
    <text evidence="13">The sequence shown here is derived from an EMBL/GenBank/DDBJ whole genome shotgun (WGS) entry which is preliminary data.</text>
</comment>
<keyword evidence="7" id="KW-0479">Metal-binding</keyword>
<keyword evidence="11" id="KW-0503">Monooxygenase</keyword>
<evidence type="ECO:0000256" key="2">
    <source>
        <dbReference type="ARBA" id="ARBA00004370"/>
    </source>
</evidence>
<dbReference type="Gene3D" id="1.10.630.10">
    <property type="entry name" value="Cytochrome P450"/>
    <property type="match status" value="1"/>
</dbReference>
<dbReference type="InterPro" id="IPR036396">
    <property type="entry name" value="Cyt_P450_sf"/>
</dbReference>
<keyword evidence="10" id="KW-0408">Iron</keyword>
<dbReference type="PRINTS" id="PR00463">
    <property type="entry name" value="EP450I"/>
</dbReference>
<organism evidence="13 14">
    <name type="scientific">Sphagnurus paluster</name>
    <dbReference type="NCBI Taxonomy" id="117069"/>
    <lineage>
        <taxon>Eukaryota</taxon>
        <taxon>Fungi</taxon>
        <taxon>Dikarya</taxon>
        <taxon>Basidiomycota</taxon>
        <taxon>Agaricomycotina</taxon>
        <taxon>Agaricomycetes</taxon>
        <taxon>Agaricomycetidae</taxon>
        <taxon>Agaricales</taxon>
        <taxon>Tricholomatineae</taxon>
        <taxon>Lyophyllaceae</taxon>
        <taxon>Sphagnurus</taxon>
    </lineage>
</organism>
<dbReference type="AlphaFoldDB" id="A0A9P7GMV9"/>
<dbReference type="OrthoDB" id="1470350at2759"/>
<evidence type="ECO:0000313" key="13">
    <source>
        <dbReference type="EMBL" id="KAG5653018.1"/>
    </source>
</evidence>
<evidence type="ECO:0000313" key="14">
    <source>
        <dbReference type="Proteomes" id="UP000717328"/>
    </source>
</evidence>
<dbReference type="GO" id="GO:0016020">
    <property type="term" value="C:membrane"/>
    <property type="evidence" value="ECO:0007669"/>
    <property type="project" value="UniProtKB-SubCell"/>
</dbReference>
<keyword evidence="12" id="KW-0472">Membrane</keyword>
<dbReference type="InterPro" id="IPR050121">
    <property type="entry name" value="Cytochrome_P450_monoxygenase"/>
</dbReference>
<comment type="subcellular location">
    <subcellularLocation>
        <location evidence="2">Membrane</location>
    </subcellularLocation>
</comment>
<dbReference type="InterPro" id="IPR002401">
    <property type="entry name" value="Cyt_P450_E_grp-I"/>
</dbReference>
<dbReference type="PANTHER" id="PTHR24305">
    <property type="entry name" value="CYTOCHROME P450"/>
    <property type="match status" value="1"/>
</dbReference>
<dbReference type="SUPFAM" id="SSF48264">
    <property type="entry name" value="Cytochrome P450"/>
    <property type="match status" value="1"/>
</dbReference>
<evidence type="ECO:0000256" key="5">
    <source>
        <dbReference type="ARBA" id="ARBA00022617"/>
    </source>
</evidence>
<evidence type="ECO:0000256" key="1">
    <source>
        <dbReference type="ARBA" id="ARBA00001971"/>
    </source>
</evidence>
<dbReference type="GO" id="GO:0020037">
    <property type="term" value="F:heme binding"/>
    <property type="evidence" value="ECO:0007669"/>
    <property type="project" value="InterPro"/>
</dbReference>
<dbReference type="PANTHER" id="PTHR24305:SF166">
    <property type="entry name" value="CYTOCHROME P450 12A4, MITOCHONDRIAL-RELATED"/>
    <property type="match status" value="1"/>
</dbReference>
<evidence type="ECO:0000256" key="8">
    <source>
        <dbReference type="ARBA" id="ARBA00022989"/>
    </source>
</evidence>